<dbReference type="InterPro" id="IPR020904">
    <property type="entry name" value="Sc_DH/Rdtase_CS"/>
</dbReference>
<dbReference type="GO" id="GO:0004316">
    <property type="term" value="F:3-oxoacyl-[acyl-carrier-protein] reductase (NADPH) activity"/>
    <property type="evidence" value="ECO:0007669"/>
    <property type="project" value="UniProtKB-UniRule"/>
</dbReference>
<dbReference type="InterPro" id="IPR036291">
    <property type="entry name" value="NAD(P)-bd_dom_sf"/>
</dbReference>
<dbReference type="AlphaFoldDB" id="A0AAU0UPP1"/>
<evidence type="ECO:0000256" key="9">
    <source>
        <dbReference type="ARBA" id="ARBA00023160"/>
    </source>
</evidence>
<comment type="pathway">
    <text evidence="2 14">Lipid metabolism; fatty acid biosynthesis.</text>
</comment>
<evidence type="ECO:0000256" key="3">
    <source>
        <dbReference type="ARBA" id="ARBA00006484"/>
    </source>
</evidence>
<keyword evidence="9 14" id="KW-0275">Fatty acid biosynthesis</keyword>
<evidence type="ECO:0000256" key="12">
    <source>
        <dbReference type="PIRSR" id="PIRSR611284-1"/>
    </source>
</evidence>
<evidence type="ECO:0000256" key="4">
    <source>
        <dbReference type="ARBA" id="ARBA00022516"/>
    </source>
</evidence>
<name>A0AAU0UPP1_9FIRM</name>
<comment type="function">
    <text evidence="1 14">Catalyzes the NADPH-dependent reduction of beta-ketoacyl-ACP substrates to beta-hydroxyacyl-ACP products, the first reductive step in the elongation cycle of fatty acid biosynthesis.</text>
</comment>
<comment type="subunit">
    <text evidence="14">Homotetramer.</text>
</comment>
<gene>
    <name evidence="16" type="primary">fabG</name>
    <name evidence="16" type="ORF">MFMK1_002026</name>
</gene>
<keyword evidence="10" id="KW-0753">Steroid metabolism</keyword>
<dbReference type="Pfam" id="PF13561">
    <property type="entry name" value="adh_short_C2"/>
    <property type="match status" value="1"/>
</dbReference>
<keyword evidence="6 13" id="KW-0521">NADP</keyword>
<comment type="catalytic activity">
    <reaction evidence="11 14">
        <text>a (3R)-hydroxyacyl-[ACP] + NADP(+) = a 3-oxoacyl-[ACP] + NADPH + H(+)</text>
        <dbReference type="Rhea" id="RHEA:17397"/>
        <dbReference type="Rhea" id="RHEA-COMP:9916"/>
        <dbReference type="Rhea" id="RHEA-COMP:9945"/>
        <dbReference type="ChEBI" id="CHEBI:15378"/>
        <dbReference type="ChEBI" id="CHEBI:57783"/>
        <dbReference type="ChEBI" id="CHEBI:58349"/>
        <dbReference type="ChEBI" id="CHEBI:78776"/>
        <dbReference type="ChEBI" id="CHEBI:78827"/>
        <dbReference type="EC" id="1.1.1.100"/>
    </reaction>
</comment>
<evidence type="ECO:0000259" key="15">
    <source>
        <dbReference type="SMART" id="SM00822"/>
    </source>
</evidence>
<feature type="domain" description="Ketoreductase" evidence="15">
    <location>
        <begin position="6"/>
        <end position="191"/>
    </location>
</feature>
<evidence type="ECO:0000313" key="17">
    <source>
        <dbReference type="Proteomes" id="UP001329915"/>
    </source>
</evidence>
<keyword evidence="17" id="KW-1185">Reference proteome</keyword>
<feature type="binding site" evidence="13">
    <location>
        <begin position="12"/>
        <end position="15"/>
    </location>
    <ligand>
        <name>NADP(+)</name>
        <dbReference type="ChEBI" id="CHEBI:58349"/>
    </ligand>
</feature>
<sequence>MSVAGKVALVTGASRGIGRATAIKLAEAGAKVAVNYTANEAAAEEVVKVIRDAGGEAFSVQADVSSAQDVVGMIAKIKEMLGDVDILVNNAGVTADGLLLRMKESDWDKVVNTSLKGTYLCSKAVLKSMMRSRWGRIINLTSVVALTGNAGQANYSAAKAGIIGFTKSMAKEVASRNILVNCVAPGYIETDMTAELGDEAAGELKNQIPLGRAGSPDDVAGVVIFLASSAAGYITGQVVPVDGGMV</sequence>
<evidence type="ECO:0000256" key="14">
    <source>
        <dbReference type="RuleBase" id="RU366074"/>
    </source>
</evidence>
<dbReference type="InterPro" id="IPR050259">
    <property type="entry name" value="SDR"/>
</dbReference>
<dbReference type="NCBIfam" id="TIGR01830">
    <property type="entry name" value="3oxo_ACP_reduc"/>
    <property type="match status" value="1"/>
</dbReference>
<evidence type="ECO:0000256" key="5">
    <source>
        <dbReference type="ARBA" id="ARBA00022832"/>
    </source>
</evidence>
<dbReference type="PANTHER" id="PTHR42879">
    <property type="entry name" value="3-OXOACYL-(ACYL-CARRIER-PROTEIN) REDUCTASE"/>
    <property type="match status" value="1"/>
</dbReference>
<feature type="binding site" evidence="13">
    <location>
        <position position="188"/>
    </location>
    <ligand>
        <name>NADP(+)</name>
        <dbReference type="ChEBI" id="CHEBI:58349"/>
    </ligand>
</feature>
<reference evidence="16 17" key="1">
    <citation type="submission" date="2023-04" db="EMBL/GenBank/DDBJ databases">
        <authorList>
            <person name="Hsu D."/>
        </authorList>
    </citation>
    <scope>NUCLEOTIDE SEQUENCE [LARGE SCALE GENOMIC DNA]</scope>
    <source>
        <strain evidence="16 17">MK1</strain>
    </source>
</reference>
<evidence type="ECO:0000256" key="11">
    <source>
        <dbReference type="ARBA" id="ARBA00048508"/>
    </source>
</evidence>
<feature type="active site" description="Proton acceptor" evidence="12">
    <location>
        <position position="155"/>
    </location>
</feature>
<keyword evidence="7 14" id="KW-0560">Oxidoreductase</keyword>
<dbReference type="PRINTS" id="PR00081">
    <property type="entry name" value="GDHRDH"/>
</dbReference>
<dbReference type="CDD" id="cd05333">
    <property type="entry name" value="BKR_SDR_c"/>
    <property type="match status" value="1"/>
</dbReference>
<dbReference type="GO" id="GO:0008202">
    <property type="term" value="P:steroid metabolic process"/>
    <property type="evidence" value="ECO:0007669"/>
    <property type="project" value="UniProtKB-KW"/>
</dbReference>
<evidence type="ECO:0000256" key="6">
    <source>
        <dbReference type="ARBA" id="ARBA00022857"/>
    </source>
</evidence>
<evidence type="ECO:0000256" key="1">
    <source>
        <dbReference type="ARBA" id="ARBA00002607"/>
    </source>
</evidence>
<dbReference type="Gene3D" id="3.40.50.720">
    <property type="entry name" value="NAD(P)-binding Rossmann-like Domain"/>
    <property type="match status" value="1"/>
</dbReference>
<feature type="binding site" evidence="13">
    <location>
        <begin position="155"/>
        <end position="159"/>
    </location>
    <ligand>
        <name>NADP(+)</name>
        <dbReference type="ChEBI" id="CHEBI:58349"/>
    </ligand>
</feature>
<evidence type="ECO:0000256" key="13">
    <source>
        <dbReference type="PIRSR" id="PIRSR611284-2"/>
    </source>
</evidence>
<evidence type="ECO:0000256" key="2">
    <source>
        <dbReference type="ARBA" id="ARBA00005194"/>
    </source>
</evidence>
<evidence type="ECO:0000313" key="16">
    <source>
        <dbReference type="EMBL" id="WRO22201.1"/>
    </source>
</evidence>
<evidence type="ECO:0000256" key="7">
    <source>
        <dbReference type="ARBA" id="ARBA00023002"/>
    </source>
</evidence>
<dbReference type="PANTHER" id="PTHR42879:SF2">
    <property type="entry name" value="3-OXOACYL-[ACYL-CARRIER-PROTEIN] REDUCTASE FABG"/>
    <property type="match status" value="1"/>
</dbReference>
<dbReference type="EC" id="1.1.1.100" evidence="14"/>
<proteinExistence type="inferred from homology"/>
<dbReference type="PRINTS" id="PR00080">
    <property type="entry name" value="SDRFAMILY"/>
</dbReference>
<dbReference type="RefSeq" id="WP_366921620.1">
    <property type="nucleotide sequence ID" value="NZ_CP121694.1"/>
</dbReference>
<feature type="binding site" evidence="13">
    <location>
        <position position="90"/>
    </location>
    <ligand>
        <name>NADP(+)</name>
        <dbReference type="ChEBI" id="CHEBI:58349"/>
    </ligand>
</feature>
<dbReference type="SMART" id="SM00822">
    <property type="entry name" value="PKS_KR"/>
    <property type="match status" value="1"/>
</dbReference>
<protein>
    <recommendedName>
        <fullName evidence="14">3-oxoacyl-[acyl-carrier-protein] reductase</fullName>
        <ecNumber evidence="14">1.1.1.100</ecNumber>
    </recommendedName>
</protein>
<dbReference type="NCBIfam" id="NF009466">
    <property type="entry name" value="PRK12826.1-2"/>
    <property type="match status" value="1"/>
</dbReference>
<comment type="similarity">
    <text evidence="3 14">Belongs to the short-chain dehydrogenases/reductases (SDR) family.</text>
</comment>
<accession>A0AAU0UPP1</accession>
<dbReference type="KEGG" id="dbc:MFMK1_002026"/>
<dbReference type="InterPro" id="IPR011284">
    <property type="entry name" value="3oxo_ACP_reduc"/>
</dbReference>
<dbReference type="GO" id="GO:0006633">
    <property type="term" value="P:fatty acid biosynthetic process"/>
    <property type="evidence" value="ECO:0007669"/>
    <property type="project" value="UniProtKB-KW"/>
</dbReference>
<dbReference type="GO" id="GO:0051287">
    <property type="term" value="F:NAD binding"/>
    <property type="evidence" value="ECO:0007669"/>
    <property type="project" value="UniProtKB-UniRule"/>
</dbReference>
<dbReference type="SUPFAM" id="SSF51735">
    <property type="entry name" value="NAD(P)-binding Rossmann-fold domains"/>
    <property type="match status" value="1"/>
</dbReference>
<evidence type="ECO:0000256" key="8">
    <source>
        <dbReference type="ARBA" id="ARBA00023098"/>
    </source>
</evidence>
<keyword evidence="5 14" id="KW-0276">Fatty acid metabolism</keyword>
<keyword evidence="4 14" id="KW-0444">Lipid biosynthesis</keyword>
<keyword evidence="8 14" id="KW-0443">Lipid metabolism</keyword>
<dbReference type="EMBL" id="CP121694">
    <property type="protein sequence ID" value="WRO22201.1"/>
    <property type="molecule type" value="Genomic_DNA"/>
</dbReference>
<evidence type="ECO:0000256" key="10">
    <source>
        <dbReference type="ARBA" id="ARBA00023221"/>
    </source>
</evidence>
<organism evidence="16 17">
    <name type="scientific">Metallumcola ferriviriculae</name>
    <dbReference type="NCBI Taxonomy" id="3039180"/>
    <lineage>
        <taxon>Bacteria</taxon>
        <taxon>Bacillati</taxon>
        <taxon>Bacillota</taxon>
        <taxon>Clostridia</taxon>
        <taxon>Neomoorellales</taxon>
        <taxon>Desulfitibacteraceae</taxon>
        <taxon>Metallumcola</taxon>
    </lineage>
</organism>
<dbReference type="InterPro" id="IPR057326">
    <property type="entry name" value="KR_dom"/>
</dbReference>
<dbReference type="InterPro" id="IPR002347">
    <property type="entry name" value="SDR_fam"/>
</dbReference>
<dbReference type="FunFam" id="3.40.50.720:FF:000037">
    <property type="entry name" value="3-oxoacyl-[acyl-carrier-protein] reductase FabG"/>
    <property type="match status" value="1"/>
</dbReference>
<dbReference type="Proteomes" id="UP001329915">
    <property type="component" value="Chromosome"/>
</dbReference>
<dbReference type="PROSITE" id="PS00061">
    <property type="entry name" value="ADH_SHORT"/>
    <property type="match status" value="1"/>
</dbReference>
<dbReference type="NCBIfam" id="NF005559">
    <property type="entry name" value="PRK07231.1"/>
    <property type="match status" value="1"/>
</dbReference>